<dbReference type="GO" id="GO:0009247">
    <property type="term" value="P:glycolipid biosynthetic process"/>
    <property type="evidence" value="ECO:0007669"/>
    <property type="project" value="UniProtKB-ARBA"/>
</dbReference>
<dbReference type="PANTHER" id="PTHR30606">
    <property type="entry name" value="LIPID A BIOSYNTHESIS LAUROYL ACYLTRANSFERASE"/>
    <property type="match status" value="1"/>
</dbReference>
<proteinExistence type="predicted"/>
<dbReference type="Proteomes" id="UP000078596">
    <property type="component" value="Chromosome"/>
</dbReference>
<dbReference type="InterPro" id="IPR004960">
    <property type="entry name" value="LipA_acyltrans"/>
</dbReference>
<keyword evidence="4" id="KW-0808">Transferase</keyword>
<evidence type="ECO:0000256" key="5">
    <source>
        <dbReference type="ARBA" id="ARBA00023136"/>
    </source>
</evidence>
<keyword evidence="8" id="KW-1185">Reference proteome</keyword>
<evidence type="ECO:0000256" key="4">
    <source>
        <dbReference type="ARBA" id="ARBA00022679"/>
    </source>
</evidence>
<gene>
    <name evidence="7" type="ORF">A9404_12190</name>
</gene>
<keyword evidence="6" id="KW-0012">Acyltransferase</keyword>
<evidence type="ECO:0000256" key="2">
    <source>
        <dbReference type="ARBA" id="ARBA00022475"/>
    </source>
</evidence>
<reference evidence="7 8" key="1">
    <citation type="submission" date="2016-06" db="EMBL/GenBank/DDBJ databases">
        <title>Insight into the functional genes involving in sulfur oxidation in Pearl River water.</title>
        <authorList>
            <person name="Luo J."/>
            <person name="Tan X."/>
            <person name="Lin W."/>
        </authorList>
    </citation>
    <scope>NUCLEOTIDE SEQUENCE [LARGE SCALE GENOMIC DNA]</scope>
    <source>
        <strain evidence="7 8">LS2</strain>
    </source>
</reference>
<sequence length="309" mass="35453">MTQPSVDPLDTPAWAMRAERGNRFVMRLMLWLSRRLGRSASRLILWGITAYFLLFVPKARDASREYLRRVRGREPRWRDLFRHLHAFATTVHDRVYLLDDRFDLFDIAVHDRGLLTPGRGMVLIGAHFGSFEVIRAVSRQHDGFRVSMLMYPENAQKINEILAIVNPQAVSDIIPLGEVESMITAEARIREGHLVGMLADRTLRADSTRHCDFLGAPAAFALGPFRMAALLRCPVIFMTGVYEGGNRYSVHFEPLADFTDLPRAERSTAILAAQDRYVTLLADYCRRWPENWFNFYDFWSDDAAGRAES</sequence>
<accession>A0A191ZJM1</accession>
<evidence type="ECO:0000313" key="8">
    <source>
        <dbReference type="Proteomes" id="UP000078596"/>
    </source>
</evidence>
<dbReference type="EMBL" id="CP016027">
    <property type="protein sequence ID" value="ANJ68033.1"/>
    <property type="molecule type" value="Genomic_DNA"/>
</dbReference>
<evidence type="ECO:0000256" key="6">
    <source>
        <dbReference type="ARBA" id="ARBA00023315"/>
    </source>
</evidence>
<dbReference type="CDD" id="cd07984">
    <property type="entry name" value="LPLAT_LABLAT-like"/>
    <property type="match status" value="1"/>
</dbReference>
<dbReference type="InterPro" id="IPR014548">
    <property type="entry name" value="Ac_Trasf"/>
</dbReference>
<keyword evidence="2" id="KW-1003">Cell membrane</keyword>
<dbReference type="PANTHER" id="PTHR30606:SF9">
    <property type="entry name" value="LIPID A BIOSYNTHESIS LAUROYLTRANSFERASE"/>
    <property type="match status" value="1"/>
</dbReference>
<dbReference type="PIRSF" id="PIRSF028561">
    <property type="entry name" value="Ac_Trasf"/>
    <property type="match status" value="1"/>
</dbReference>
<dbReference type="OrthoDB" id="9808633at2"/>
<evidence type="ECO:0000256" key="1">
    <source>
        <dbReference type="ARBA" id="ARBA00004533"/>
    </source>
</evidence>
<dbReference type="RefSeq" id="WP_066102081.1">
    <property type="nucleotide sequence ID" value="NZ_CP016027.1"/>
</dbReference>
<dbReference type="GO" id="GO:0016746">
    <property type="term" value="F:acyltransferase activity"/>
    <property type="evidence" value="ECO:0007669"/>
    <property type="project" value="UniProtKB-KW"/>
</dbReference>
<organism evidence="7 8">
    <name type="scientific">Halothiobacillus diazotrophicus</name>
    <dbReference type="NCBI Taxonomy" id="1860122"/>
    <lineage>
        <taxon>Bacteria</taxon>
        <taxon>Pseudomonadati</taxon>
        <taxon>Pseudomonadota</taxon>
        <taxon>Gammaproteobacteria</taxon>
        <taxon>Chromatiales</taxon>
        <taxon>Halothiobacillaceae</taxon>
        <taxon>Halothiobacillus</taxon>
    </lineage>
</organism>
<evidence type="ECO:0000313" key="7">
    <source>
        <dbReference type="EMBL" id="ANJ68033.1"/>
    </source>
</evidence>
<name>A0A191ZJM1_9GAMM</name>
<dbReference type="AlphaFoldDB" id="A0A191ZJM1"/>
<dbReference type="KEGG" id="haz:A9404_12190"/>
<protein>
    <submittedName>
        <fullName evidence="7">Acyl-CoA synthetase</fullName>
    </submittedName>
</protein>
<comment type="subcellular location">
    <subcellularLocation>
        <location evidence="1">Cell inner membrane</location>
    </subcellularLocation>
</comment>
<evidence type="ECO:0000256" key="3">
    <source>
        <dbReference type="ARBA" id="ARBA00022519"/>
    </source>
</evidence>
<dbReference type="STRING" id="1860122.A9404_12190"/>
<keyword evidence="5" id="KW-0472">Membrane</keyword>
<dbReference type="GO" id="GO:0005886">
    <property type="term" value="C:plasma membrane"/>
    <property type="evidence" value="ECO:0007669"/>
    <property type="project" value="UniProtKB-SubCell"/>
</dbReference>
<keyword evidence="3" id="KW-0997">Cell inner membrane</keyword>
<dbReference type="Pfam" id="PF03279">
    <property type="entry name" value="Lip_A_acyltrans"/>
    <property type="match status" value="1"/>
</dbReference>